<feature type="domain" description="Cupin type-2" evidence="2">
    <location>
        <begin position="37"/>
        <end position="100"/>
    </location>
</feature>
<dbReference type="SUPFAM" id="SSF51182">
    <property type="entry name" value="RmlC-like cupins"/>
    <property type="match status" value="1"/>
</dbReference>
<dbReference type="InterPro" id="IPR011051">
    <property type="entry name" value="RmlC_Cupin_sf"/>
</dbReference>
<dbReference type="Pfam" id="PF07883">
    <property type="entry name" value="Cupin_2"/>
    <property type="match status" value="1"/>
</dbReference>
<keyword evidence="4" id="KW-1185">Reference proteome</keyword>
<dbReference type="RefSeq" id="WP_130292090.1">
    <property type="nucleotide sequence ID" value="NZ_SHKL01000001.1"/>
</dbReference>
<evidence type="ECO:0000313" key="4">
    <source>
        <dbReference type="Proteomes" id="UP000291591"/>
    </source>
</evidence>
<feature type="region of interest" description="Disordered" evidence="1">
    <location>
        <begin position="104"/>
        <end position="126"/>
    </location>
</feature>
<proteinExistence type="predicted"/>
<dbReference type="Gene3D" id="2.60.120.10">
    <property type="entry name" value="Jelly Rolls"/>
    <property type="match status" value="1"/>
</dbReference>
<evidence type="ECO:0000313" key="3">
    <source>
        <dbReference type="EMBL" id="RZT88023.1"/>
    </source>
</evidence>
<dbReference type="AlphaFoldDB" id="A0A4Q7V5I6"/>
<protein>
    <submittedName>
        <fullName evidence="3">Cupin domain</fullName>
    </submittedName>
</protein>
<name>A0A4Q7V5I6_PSEST</name>
<feature type="compositionally biased region" description="Basic and acidic residues" evidence="1">
    <location>
        <begin position="109"/>
        <end position="118"/>
    </location>
</feature>
<reference evidence="3 4" key="1">
    <citation type="submission" date="2019-02" db="EMBL/GenBank/DDBJ databases">
        <title>Sequencing the genomes of 1000 actinobacteria strains.</title>
        <authorList>
            <person name="Klenk H.-P."/>
        </authorList>
    </citation>
    <scope>NUCLEOTIDE SEQUENCE [LARGE SCALE GENOMIC DNA]</scope>
    <source>
        <strain evidence="3 4">DSM 45779</strain>
    </source>
</reference>
<dbReference type="CDD" id="cd02208">
    <property type="entry name" value="cupin_RmlC-like"/>
    <property type="match status" value="1"/>
</dbReference>
<dbReference type="OrthoDB" id="5145129at2"/>
<gene>
    <name evidence="3" type="ORF">EV383_4957</name>
</gene>
<sequence>MTVVRHADRRRTETPNAVMTTLASPTLGGSGHALWQVRMDPGAAGPEHRMTGEQLWTVVDGAATVEIEGDGPSELGPGDTVVLPAGRLRRIVADERAGLSALVTGPGDARAELSDGTDRGTPGWIA</sequence>
<dbReference type="EMBL" id="SHKL01000001">
    <property type="protein sequence ID" value="RZT88023.1"/>
    <property type="molecule type" value="Genomic_DNA"/>
</dbReference>
<dbReference type="InterPro" id="IPR014710">
    <property type="entry name" value="RmlC-like_jellyroll"/>
</dbReference>
<dbReference type="Proteomes" id="UP000291591">
    <property type="component" value="Unassembled WGS sequence"/>
</dbReference>
<evidence type="ECO:0000256" key="1">
    <source>
        <dbReference type="SAM" id="MobiDB-lite"/>
    </source>
</evidence>
<dbReference type="InterPro" id="IPR013096">
    <property type="entry name" value="Cupin_2"/>
</dbReference>
<organism evidence="3 4">
    <name type="scientific">Pseudonocardia sediminis</name>
    <dbReference type="NCBI Taxonomy" id="1397368"/>
    <lineage>
        <taxon>Bacteria</taxon>
        <taxon>Bacillati</taxon>
        <taxon>Actinomycetota</taxon>
        <taxon>Actinomycetes</taxon>
        <taxon>Pseudonocardiales</taxon>
        <taxon>Pseudonocardiaceae</taxon>
        <taxon>Pseudonocardia</taxon>
    </lineage>
</organism>
<evidence type="ECO:0000259" key="2">
    <source>
        <dbReference type="Pfam" id="PF07883"/>
    </source>
</evidence>
<accession>A0A4Q7V5I6</accession>
<comment type="caution">
    <text evidence="3">The sequence shown here is derived from an EMBL/GenBank/DDBJ whole genome shotgun (WGS) entry which is preliminary data.</text>
</comment>